<keyword evidence="3" id="KW-1185">Reference proteome</keyword>
<evidence type="ECO:0000313" key="2">
    <source>
        <dbReference type="EMBL" id="TGO34598.1"/>
    </source>
</evidence>
<evidence type="ECO:0000256" key="1">
    <source>
        <dbReference type="SAM" id="MobiDB-lite"/>
    </source>
</evidence>
<evidence type="ECO:0000313" key="3">
    <source>
        <dbReference type="Proteomes" id="UP000297814"/>
    </source>
</evidence>
<comment type="caution">
    <text evidence="2">The sequence shown here is derived from an EMBL/GenBank/DDBJ whole genome shotgun (WGS) entry which is preliminary data.</text>
</comment>
<gene>
    <name evidence="2" type="ORF">BHYA_0190g00160</name>
</gene>
<dbReference type="EMBL" id="PQXK01000190">
    <property type="protein sequence ID" value="TGO34598.1"/>
    <property type="molecule type" value="Genomic_DNA"/>
</dbReference>
<reference evidence="2 3" key="1">
    <citation type="submission" date="2017-12" db="EMBL/GenBank/DDBJ databases">
        <title>Comparative genomics of Botrytis spp.</title>
        <authorList>
            <person name="Valero-Jimenez C.A."/>
            <person name="Tapia P."/>
            <person name="Veloso J."/>
            <person name="Silva-Moreno E."/>
            <person name="Staats M."/>
            <person name="Valdes J.H."/>
            <person name="Van Kan J.A.L."/>
        </authorList>
    </citation>
    <scope>NUCLEOTIDE SEQUENCE [LARGE SCALE GENOMIC DNA]</scope>
    <source>
        <strain evidence="2 3">Bh0001</strain>
    </source>
</reference>
<sequence>MKTNPIISASKSLAEASEVTKREIKRLERRAVELEEKKECLEWRTSNDKKDVAEMEKIEAEQQAEIAALRKEKTNGLVKERSNSDISPLTNYT</sequence>
<dbReference type="Proteomes" id="UP000297814">
    <property type="component" value="Unassembled WGS sequence"/>
</dbReference>
<accession>A0A4Z1GEP0</accession>
<protein>
    <submittedName>
        <fullName evidence="2">Uncharacterized protein</fullName>
    </submittedName>
</protein>
<feature type="region of interest" description="Disordered" evidence="1">
    <location>
        <begin position="1"/>
        <end position="20"/>
    </location>
</feature>
<proteinExistence type="predicted"/>
<organism evidence="2 3">
    <name type="scientific">Botrytis hyacinthi</name>
    <dbReference type="NCBI Taxonomy" id="278943"/>
    <lineage>
        <taxon>Eukaryota</taxon>
        <taxon>Fungi</taxon>
        <taxon>Dikarya</taxon>
        <taxon>Ascomycota</taxon>
        <taxon>Pezizomycotina</taxon>
        <taxon>Leotiomycetes</taxon>
        <taxon>Helotiales</taxon>
        <taxon>Sclerotiniaceae</taxon>
        <taxon>Botrytis</taxon>
    </lineage>
</organism>
<feature type="compositionally biased region" description="Polar residues" evidence="1">
    <location>
        <begin position="1"/>
        <end position="11"/>
    </location>
</feature>
<name>A0A4Z1GEP0_9HELO</name>
<dbReference type="AlphaFoldDB" id="A0A4Z1GEP0"/>